<evidence type="ECO:0000259" key="6">
    <source>
        <dbReference type="Pfam" id="PF00171"/>
    </source>
</evidence>
<dbReference type="PANTHER" id="PTHR42986">
    <property type="entry name" value="BENZALDEHYDE DEHYDROGENASE YFMT"/>
    <property type="match status" value="1"/>
</dbReference>
<evidence type="ECO:0000256" key="5">
    <source>
        <dbReference type="RuleBase" id="RU003345"/>
    </source>
</evidence>
<dbReference type="SUPFAM" id="SSF53720">
    <property type="entry name" value="ALDH-like"/>
    <property type="match status" value="1"/>
</dbReference>
<protein>
    <submittedName>
        <fullName evidence="7">Aldehyde dehydrogenase</fullName>
    </submittedName>
</protein>
<dbReference type="InterPro" id="IPR016162">
    <property type="entry name" value="Ald_DH_N"/>
</dbReference>
<dbReference type="Gene3D" id="3.40.309.10">
    <property type="entry name" value="Aldehyde Dehydrogenase, Chain A, domain 2"/>
    <property type="match status" value="1"/>
</dbReference>
<dbReference type="EMBL" id="LN483142">
    <property type="protein sequence ID" value="CED83284.1"/>
    <property type="molecule type" value="Genomic_DNA"/>
</dbReference>
<dbReference type="AlphaFoldDB" id="A0A0F7SRE1"/>
<dbReference type="Pfam" id="PF00171">
    <property type="entry name" value="Aldedh"/>
    <property type="match status" value="1"/>
</dbReference>
<sequence length="526" mass="56619">MIHRLSQHAVALTLSAHTGRRLFAQSISLCNASAAEVKYAPLWVNNRPLLDTSGTFEVRHPASKQIATQASACDASQLSKIISSSRSGAKTWASTTAFQRRQILTRVAQLLHERKAIFRDAQAAETSATGLTQDVDFKLSINSIEEAAAITSQITGDIPQTVDGSLALVTREPFGTVFSISPFNMALILSIRAIVWPLACGNSVLLKGSPLIPYTHSLMGELFKDAGLPDGVLNIVQFDPDNVSSLVEQTIAHKDIKMVNFTGSPAVGSKIGSICGRYIKPAILELGGKAAAVVLEKADIEKAAHTILFGSSFHAGQTCMATERVIVVSSIYDDFVAVMKRKVTDLIKALKTDESEVAEMGLSGEGSAEKVKCLVKDALNKGATSLIEIHSLEKCHSSKAQPIVLEGVTSEMNVYFEESFGPLLSIIRANDADHAVEIANDSEFGLSSSVWTEDYRQAIQVAKALECSAVHINSNTVHDQGSLPHGGHKSSGYGRFNGKYAIDSFTQTKTITFRMNEPQAPFSLLK</sequence>
<dbReference type="PROSITE" id="PS00687">
    <property type="entry name" value="ALDEHYDE_DEHYDR_GLU"/>
    <property type="match status" value="1"/>
</dbReference>
<evidence type="ECO:0000256" key="4">
    <source>
        <dbReference type="PROSITE-ProRule" id="PRU10007"/>
    </source>
</evidence>
<dbReference type="Gene3D" id="3.40.605.10">
    <property type="entry name" value="Aldehyde Dehydrogenase, Chain A, domain 1"/>
    <property type="match status" value="1"/>
</dbReference>
<reference evidence="7" key="1">
    <citation type="submission" date="2014-08" db="EMBL/GenBank/DDBJ databases">
        <authorList>
            <person name="Sharma Rahul"/>
            <person name="Thines Marco"/>
        </authorList>
    </citation>
    <scope>NUCLEOTIDE SEQUENCE</scope>
</reference>
<keyword evidence="3" id="KW-0520">NAD</keyword>
<feature type="active site" evidence="4">
    <location>
        <position position="285"/>
    </location>
</feature>
<comment type="similarity">
    <text evidence="1 5">Belongs to the aldehyde dehydrogenase family.</text>
</comment>
<dbReference type="InterPro" id="IPR016161">
    <property type="entry name" value="Ald_DH/histidinol_DH"/>
</dbReference>
<feature type="domain" description="Aldehyde dehydrogenase" evidence="6">
    <location>
        <begin position="53"/>
        <end position="511"/>
    </location>
</feature>
<dbReference type="InterPro" id="IPR015590">
    <property type="entry name" value="Aldehyde_DH_dom"/>
</dbReference>
<dbReference type="InterPro" id="IPR016163">
    <property type="entry name" value="Ald_DH_C"/>
</dbReference>
<proteinExistence type="inferred from homology"/>
<evidence type="ECO:0000256" key="1">
    <source>
        <dbReference type="ARBA" id="ARBA00009986"/>
    </source>
</evidence>
<accession>A0A0F7SRE1</accession>
<dbReference type="InterPro" id="IPR029510">
    <property type="entry name" value="Ald_DH_CS_GLU"/>
</dbReference>
<keyword evidence="2 5" id="KW-0560">Oxidoreductase</keyword>
<organism evidence="7">
    <name type="scientific">Phaffia rhodozyma</name>
    <name type="common">Yeast</name>
    <name type="synonym">Xanthophyllomyces dendrorhous</name>
    <dbReference type="NCBI Taxonomy" id="264483"/>
    <lineage>
        <taxon>Eukaryota</taxon>
        <taxon>Fungi</taxon>
        <taxon>Dikarya</taxon>
        <taxon>Basidiomycota</taxon>
        <taxon>Agaricomycotina</taxon>
        <taxon>Tremellomycetes</taxon>
        <taxon>Cystofilobasidiales</taxon>
        <taxon>Mrakiaceae</taxon>
        <taxon>Phaffia</taxon>
    </lineage>
</organism>
<dbReference type="GO" id="GO:0016620">
    <property type="term" value="F:oxidoreductase activity, acting on the aldehyde or oxo group of donors, NAD or NADP as acceptor"/>
    <property type="evidence" value="ECO:0007669"/>
    <property type="project" value="InterPro"/>
</dbReference>
<dbReference type="PANTHER" id="PTHR42986:SF1">
    <property type="entry name" value="BENZALDEHYDE DEHYDROGENASE YFMT"/>
    <property type="match status" value="1"/>
</dbReference>
<name>A0A0F7SRE1_PHARH</name>
<evidence type="ECO:0000256" key="3">
    <source>
        <dbReference type="ARBA" id="ARBA00023027"/>
    </source>
</evidence>
<evidence type="ECO:0000256" key="2">
    <source>
        <dbReference type="ARBA" id="ARBA00023002"/>
    </source>
</evidence>
<evidence type="ECO:0000313" key="7">
    <source>
        <dbReference type="EMBL" id="CED83284.1"/>
    </source>
</evidence>